<evidence type="ECO:0000313" key="2">
    <source>
        <dbReference type="EMBL" id="ABK23362.1"/>
    </source>
</evidence>
<dbReference type="Pfam" id="PF22272">
    <property type="entry name" value="LEA_3b"/>
    <property type="match status" value="1"/>
</dbReference>
<dbReference type="EMBL" id="EF677040">
    <property type="protein sequence ID" value="ABR16895.1"/>
    <property type="molecule type" value="mRNA"/>
</dbReference>
<reference evidence="2" key="2">
    <citation type="journal article" date="2008" name="BMC Genomics">
        <title>A conifer genomics resource of 200,000 spruce (Picea spp.) ESTs and 6,464 high-quality, sequence-finished full-length cDNAs for Sitka spruce (Picea sitchensis).</title>
        <authorList>
            <person name="Ralph S.G."/>
            <person name="Chun H.J."/>
            <person name="Kolosova N."/>
            <person name="Cooper D."/>
            <person name="Oddy C."/>
            <person name="Ritland C.E."/>
            <person name="Kirkpatrick R."/>
            <person name="Moore R."/>
            <person name="Barber S."/>
            <person name="Holt R.A."/>
            <person name="Jones S.J."/>
            <person name="Marra M.A."/>
            <person name="Douglas C.J."/>
            <person name="Ritland K."/>
            <person name="Bohlmann J."/>
        </authorList>
    </citation>
    <scope>NUCLEOTIDE SEQUENCE</scope>
    <source>
        <tissue evidence="2">Green portion of the leader tissue</tissue>
    </source>
</reference>
<evidence type="ECO:0000256" key="1">
    <source>
        <dbReference type="SAM" id="MobiDB-lite"/>
    </source>
</evidence>
<dbReference type="EMBL" id="EF084032">
    <property type="protein sequence ID" value="ABK23362.1"/>
    <property type="molecule type" value="mRNA"/>
</dbReference>
<name>A9NRV1_PICSI</name>
<accession>A9NRV1</accession>
<organism evidence="2">
    <name type="scientific">Picea sitchensis</name>
    <name type="common">Sitka spruce</name>
    <name type="synonym">Pinus sitchensis</name>
    <dbReference type="NCBI Taxonomy" id="3332"/>
    <lineage>
        <taxon>Eukaryota</taxon>
        <taxon>Viridiplantae</taxon>
        <taxon>Streptophyta</taxon>
        <taxon>Embryophyta</taxon>
        <taxon>Tracheophyta</taxon>
        <taxon>Spermatophyta</taxon>
        <taxon>Pinopsida</taxon>
        <taxon>Pinidae</taxon>
        <taxon>Conifers I</taxon>
        <taxon>Pinales</taxon>
        <taxon>Pinaceae</taxon>
        <taxon>Picea</taxon>
    </lineage>
</organism>
<evidence type="ECO:0000313" key="3">
    <source>
        <dbReference type="EMBL" id="ABR16895.1"/>
    </source>
</evidence>
<feature type="region of interest" description="Disordered" evidence="1">
    <location>
        <begin position="73"/>
        <end position="129"/>
    </location>
</feature>
<dbReference type="EMBL" id="EF086909">
    <property type="protein sequence ID" value="ABK26165.1"/>
    <property type="molecule type" value="mRNA"/>
</dbReference>
<feature type="compositionally biased region" description="Basic and acidic residues" evidence="1">
    <location>
        <begin position="119"/>
        <end position="129"/>
    </location>
</feature>
<dbReference type="OMA" id="IANRNGH"/>
<dbReference type="EMBL" id="EF087637">
    <property type="protein sequence ID" value="ABK26872.1"/>
    <property type="molecule type" value="mRNA"/>
</dbReference>
<dbReference type="AlphaFoldDB" id="A9NRV1"/>
<dbReference type="InterPro" id="IPR039291">
    <property type="entry name" value="At5g17165-like"/>
</dbReference>
<dbReference type="EMBL" id="EF084236">
    <property type="protein sequence ID" value="ABK23558.1"/>
    <property type="molecule type" value="mRNA"/>
</dbReference>
<proteinExistence type="evidence at transcript level"/>
<dbReference type="PANTHER" id="PTHR35122">
    <property type="entry name" value="OSJNBA0093F12.14 PROTEIN"/>
    <property type="match status" value="1"/>
</dbReference>
<protein>
    <submittedName>
        <fullName evidence="2">Uncharacterized protein</fullName>
    </submittedName>
</protein>
<dbReference type="EMBL" id="EF086902">
    <property type="protein sequence ID" value="ABK26158.1"/>
    <property type="molecule type" value="mRNA"/>
</dbReference>
<dbReference type="EMBL" id="EF086470">
    <property type="protein sequence ID" value="ABK25730.1"/>
    <property type="molecule type" value="mRNA"/>
</dbReference>
<feature type="compositionally biased region" description="Basic and acidic residues" evidence="1">
    <location>
        <begin position="96"/>
        <end position="107"/>
    </location>
</feature>
<sequence length="129" mass="14382">MAAKLQMRGSSGGIIRGLNKIWGNVRDPTGAYVAANTAIPSSRKCLHSSLYEKNEDDGLHLNRVPDDVIQPESQKSWVPHPETGVFGPAEQQNWRGGEDHSSPEKSGESVLEQQVWYRPLEDVEKQPYN</sequence>
<reference evidence="3" key="1">
    <citation type="submission" date="2007-06" db="EMBL/GenBank/DDBJ databases">
        <title>Full length cDNA sequences from Sitka Spruce (Picea sitchensis).</title>
        <authorList>
            <person name="Ralph S.G."/>
            <person name="Chun H.E."/>
            <person name="Liao N."/>
            <person name="Ali J."/>
            <person name="Reid K."/>
            <person name="Kolosova N."/>
            <person name="Cooper N."/>
            <person name="Cullis C."/>
            <person name="Jancsik S."/>
            <person name="Moore R."/>
            <person name="Mayo M."/>
            <person name="Wagner S."/>
            <person name="Holt R.A."/>
            <person name="Jones S.J.M."/>
            <person name="Marra M.A."/>
            <person name="Ritland C.E."/>
            <person name="Ritland K."/>
            <person name="Bohlmann J."/>
        </authorList>
    </citation>
    <scope>NUCLEOTIDE SEQUENCE</scope>
    <source>
        <tissue evidence="3">Green portion of the leader tissue</tissue>
    </source>
</reference>
<dbReference type="PANTHER" id="PTHR35122:SF2">
    <property type="entry name" value="OS04G0598000 PROTEIN"/>
    <property type="match status" value="1"/>
</dbReference>